<dbReference type="InterPro" id="IPR052016">
    <property type="entry name" value="Bact_Sigma-Reg"/>
</dbReference>
<dbReference type="EMBL" id="JAJCGD010000026">
    <property type="protein sequence ID" value="MCB6828825.1"/>
    <property type="molecule type" value="Genomic_DNA"/>
</dbReference>
<accession>A0AAW4U615</accession>
<proteinExistence type="predicted"/>
<dbReference type="InterPro" id="IPR011006">
    <property type="entry name" value="CheY-like_superfamily"/>
</dbReference>
<dbReference type="PROSITE" id="PS50110">
    <property type="entry name" value="RESPONSE_REGULATORY"/>
    <property type="match status" value="1"/>
</dbReference>
<evidence type="ECO:0000313" key="4">
    <source>
        <dbReference type="EMBL" id="MCB6828825.1"/>
    </source>
</evidence>
<feature type="domain" description="Response regulatory" evidence="3">
    <location>
        <begin position="4"/>
        <end position="116"/>
    </location>
</feature>
<evidence type="ECO:0000259" key="3">
    <source>
        <dbReference type="PROSITE" id="PS50110"/>
    </source>
</evidence>
<dbReference type="Gene3D" id="3.60.40.10">
    <property type="entry name" value="PPM-type phosphatase domain"/>
    <property type="match status" value="1"/>
</dbReference>
<keyword evidence="2" id="KW-0597">Phosphoprotein</keyword>
<organism evidence="4 5">
    <name type="scientific">Megamonas funiformis</name>
    <dbReference type="NCBI Taxonomy" id="437897"/>
    <lineage>
        <taxon>Bacteria</taxon>
        <taxon>Bacillati</taxon>
        <taxon>Bacillota</taxon>
        <taxon>Negativicutes</taxon>
        <taxon>Selenomonadales</taxon>
        <taxon>Selenomonadaceae</taxon>
        <taxon>Megamonas</taxon>
    </lineage>
</organism>
<gene>
    <name evidence="4" type="ORF">LIY65_08985</name>
</gene>
<name>A0AAW4U615_9FIRM</name>
<dbReference type="RefSeq" id="WP_193526440.1">
    <property type="nucleotide sequence ID" value="NZ_CAUGFQ010000017.1"/>
</dbReference>
<sequence>MNIKILAIVDEENANDIMSILTELKKYSIQPIITSNILDGIDLFIENNPPILILDDKLEGFMLAKTINDMQNNKTVIFMLTKLEKILLSKEHLNINFYIPKPLNRIFLQVTIMSYLKNYIFIEKENLEIERAVKKQAENLPNKIDNDFIKINYIYSPYNKLSGDKLKLLSDEKNNKYYGIVIDCTGHDLLAWQQTGTVEIMFKYALTFLKQGIFTSIKEVLEDVNKNLVSEEIYVAATVFEIDLNQKLIKYVSAGIPNFFIKYKNSATYEKKFMKGKVLGYKIDAKYLEHTIEICNIEKIIFTTDGLTDTLNIKKNIKSDDISAFFITFK</sequence>
<dbReference type="PANTHER" id="PTHR43156:SF2">
    <property type="entry name" value="STAGE II SPORULATION PROTEIN E"/>
    <property type="match status" value="1"/>
</dbReference>
<dbReference type="Proteomes" id="UP001198190">
    <property type="component" value="Unassembled WGS sequence"/>
</dbReference>
<dbReference type="GO" id="GO:0016791">
    <property type="term" value="F:phosphatase activity"/>
    <property type="evidence" value="ECO:0007669"/>
    <property type="project" value="TreeGrafter"/>
</dbReference>
<feature type="modified residue" description="4-aspartylphosphate" evidence="2">
    <location>
        <position position="55"/>
    </location>
</feature>
<dbReference type="InterPro" id="IPR001789">
    <property type="entry name" value="Sig_transdc_resp-reg_receiver"/>
</dbReference>
<dbReference type="Gene3D" id="3.40.50.2300">
    <property type="match status" value="1"/>
</dbReference>
<evidence type="ECO:0000256" key="2">
    <source>
        <dbReference type="PROSITE-ProRule" id="PRU00169"/>
    </source>
</evidence>
<dbReference type="AlphaFoldDB" id="A0AAW4U615"/>
<dbReference type="SUPFAM" id="SSF52172">
    <property type="entry name" value="CheY-like"/>
    <property type="match status" value="1"/>
</dbReference>
<dbReference type="PANTHER" id="PTHR43156">
    <property type="entry name" value="STAGE II SPORULATION PROTEIN E-RELATED"/>
    <property type="match status" value="1"/>
</dbReference>
<evidence type="ECO:0000313" key="5">
    <source>
        <dbReference type="Proteomes" id="UP001198190"/>
    </source>
</evidence>
<protein>
    <submittedName>
        <fullName evidence="4">Serine/threonine-protein phosphatase</fullName>
    </submittedName>
</protein>
<keyword evidence="1" id="KW-0378">Hydrolase</keyword>
<comment type="caution">
    <text evidence="4">The sequence shown here is derived from an EMBL/GenBank/DDBJ whole genome shotgun (WGS) entry which is preliminary data.</text>
</comment>
<evidence type="ECO:0000256" key="1">
    <source>
        <dbReference type="ARBA" id="ARBA00022801"/>
    </source>
</evidence>
<reference evidence="4" key="1">
    <citation type="submission" date="2021-10" db="EMBL/GenBank/DDBJ databases">
        <title>Collection of gut derived symbiotic bacterial strains cultured from healthy donors.</title>
        <authorList>
            <person name="Lin H."/>
            <person name="Littmann E."/>
            <person name="Claire K."/>
            <person name="Pamer E."/>
        </authorList>
    </citation>
    <scope>NUCLEOTIDE SEQUENCE</scope>
    <source>
        <strain evidence="4">MSK.7.16</strain>
    </source>
</reference>
<dbReference type="InterPro" id="IPR036457">
    <property type="entry name" value="PPM-type-like_dom_sf"/>
</dbReference>
<dbReference type="GO" id="GO:0000160">
    <property type="term" value="P:phosphorelay signal transduction system"/>
    <property type="evidence" value="ECO:0007669"/>
    <property type="project" value="InterPro"/>
</dbReference>
<dbReference type="Pfam" id="PF07228">
    <property type="entry name" value="SpoIIE"/>
    <property type="match status" value="1"/>
</dbReference>
<dbReference type="InterPro" id="IPR001932">
    <property type="entry name" value="PPM-type_phosphatase-like_dom"/>
</dbReference>